<dbReference type="EMBL" id="JAGQLJ010000074">
    <property type="protein sequence ID" value="MCA9381314.1"/>
    <property type="molecule type" value="Genomic_DNA"/>
</dbReference>
<evidence type="ECO:0000256" key="6">
    <source>
        <dbReference type="ARBA" id="ARBA00022723"/>
    </source>
</evidence>
<reference evidence="11" key="1">
    <citation type="submission" date="2020-04" db="EMBL/GenBank/DDBJ databases">
        <authorList>
            <person name="Zhang T."/>
        </authorList>
    </citation>
    <scope>NUCLEOTIDE SEQUENCE</scope>
    <source>
        <strain evidence="11">HKST-UBA13</strain>
    </source>
</reference>
<dbReference type="GO" id="GO:0046872">
    <property type="term" value="F:metal ion binding"/>
    <property type="evidence" value="ECO:0007669"/>
    <property type="project" value="UniProtKB-KW"/>
</dbReference>
<keyword evidence="8" id="KW-0460">Magnesium</keyword>
<reference evidence="11" key="2">
    <citation type="journal article" date="2021" name="Microbiome">
        <title>Successional dynamics and alternative stable states in a saline activated sludge microbial community over 9 years.</title>
        <authorList>
            <person name="Wang Y."/>
            <person name="Ye J."/>
            <person name="Ju F."/>
            <person name="Liu L."/>
            <person name="Boyd J.A."/>
            <person name="Deng Y."/>
            <person name="Parks D.H."/>
            <person name="Jiang X."/>
            <person name="Yin X."/>
            <person name="Woodcroft B.J."/>
            <person name="Tyson G.W."/>
            <person name="Hugenholtz P."/>
            <person name="Polz M.F."/>
            <person name="Zhang T."/>
        </authorList>
    </citation>
    <scope>NUCLEOTIDE SEQUENCE</scope>
    <source>
        <strain evidence="11">HKST-UBA13</strain>
    </source>
</reference>
<evidence type="ECO:0000256" key="4">
    <source>
        <dbReference type="ARBA" id="ARBA00022630"/>
    </source>
</evidence>
<evidence type="ECO:0000256" key="3">
    <source>
        <dbReference type="ARBA" id="ARBA00016337"/>
    </source>
</evidence>
<evidence type="ECO:0000256" key="8">
    <source>
        <dbReference type="ARBA" id="ARBA00022842"/>
    </source>
</evidence>
<dbReference type="PANTHER" id="PTHR30040">
    <property type="entry name" value="THIAMINE BIOSYNTHESIS LIPOPROTEIN APBE"/>
    <property type="match status" value="1"/>
</dbReference>
<sequence>MNIEVKKKDNINYFSFFATGTNWIVKVDPIGPNLFDSLKNKIEQTVVPFEEQYSRFKDTSLLSQLRNTGELKNPPEDLLTMIDLGIKLNKISEGHFNLAIGNVLESKGYDKDYSFKETKETNKNEDWLLEKNDSILKIKKGTQLDFGSFGKGFLADILHNALLNDYGEVLINAGGDIRYTNKSKIQKKFVLENPFDPSQYIGTIELESGAIASSSTNRRMWKDQSTGKIFTHLSSFKSEEELSGEKILALYTQAETCIIADAAATTLFISPSHLHAKIETELNVNFLIVLENGKFFKSKNYSGILNS</sequence>
<keyword evidence="5 11" id="KW-0808">Transferase</keyword>
<dbReference type="EC" id="2.7.1.180" evidence="2"/>
<dbReference type="Gene3D" id="3.10.520.10">
    <property type="entry name" value="ApbE-like domains"/>
    <property type="match status" value="1"/>
</dbReference>
<keyword evidence="6" id="KW-0479">Metal-binding</keyword>
<comment type="catalytic activity">
    <reaction evidence="10">
        <text>L-threonyl-[protein] + FAD = FMN-L-threonyl-[protein] + AMP + H(+)</text>
        <dbReference type="Rhea" id="RHEA:36847"/>
        <dbReference type="Rhea" id="RHEA-COMP:11060"/>
        <dbReference type="Rhea" id="RHEA-COMP:11061"/>
        <dbReference type="ChEBI" id="CHEBI:15378"/>
        <dbReference type="ChEBI" id="CHEBI:30013"/>
        <dbReference type="ChEBI" id="CHEBI:57692"/>
        <dbReference type="ChEBI" id="CHEBI:74257"/>
        <dbReference type="ChEBI" id="CHEBI:456215"/>
        <dbReference type="EC" id="2.7.1.180"/>
    </reaction>
</comment>
<evidence type="ECO:0000256" key="2">
    <source>
        <dbReference type="ARBA" id="ARBA00011955"/>
    </source>
</evidence>
<dbReference type="GO" id="GO:0016740">
    <property type="term" value="F:transferase activity"/>
    <property type="evidence" value="ECO:0007669"/>
    <property type="project" value="UniProtKB-KW"/>
</dbReference>
<evidence type="ECO:0000313" key="11">
    <source>
        <dbReference type="EMBL" id="MCA9381314.1"/>
    </source>
</evidence>
<protein>
    <recommendedName>
        <fullName evidence="3">FAD:protein FMN transferase</fullName>
        <ecNumber evidence="2">2.7.1.180</ecNumber>
    </recommendedName>
    <alternativeName>
        <fullName evidence="9">Flavin transferase</fullName>
    </alternativeName>
</protein>
<organism evidence="11 12">
    <name type="scientific">Candidatus Dojkabacteria bacterium</name>
    <dbReference type="NCBI Taxonomy" id="2099670"/>
    <lineage>
        <taxon>Bacteria</taxon>
        <taxon>Candidatus Dojkabacteria</taxon>
    </lineage>
</organism>
<evidence type="ECO:0000256" key="10">
    <source>
        <dbReference type="ARBA" id="ARBA00048540"/>
    </source>
</evidence>
<keyword evidence="7" id="KW-0274">FAD</keyword>
<evidence type="ECO:0000256" key="5">
    <source>
        <dbReference type="ARBA" id="ARBA00022679"/>
    </source>
</evidence>
<dbReference type="SUPFAM" id="SSF143631">
    <property type="entry name" value="ApbE-like"/>
    <property type="match status" value="1"/>
</dbReference>
<proteinExistence type="predicted"/>
<name>A0A955RGV5_9BACT</name>
<dbReference type="InterPro" id="IPR003374">
    <property type="entry name" value="ApbE-like_sf"/>
</dbReference>
<dbReference type="Pfam" id="PF02424">
    <property type="entry name" value="ApbE"/>
    <property type="match status" value="1"/>
</dbReference>
<evidence type="ECO:0000256" key="1">
    <source>
        <dbReference type="ARBA" id="ARBA00001946"/>
    </source>
</evidence>
<dbReference type="InterPro" id="IPR024932">
    <property type="entry name" value="ApbE"/>
</dbReference>
<accession>A0A955RGV5</accession>
<comment type="caution">
    <text evidence="11">The sequence shown here is derived from an EMBL/GenBank/DDBJ whole genome shotgun (WGS) entry which is preliminary data.</text>
</comment>
<dbReference type="Proteomes" id="UP000775877">
    <property type="component" value="Unassembled WGS sequence"/>
</dbReference>
<evidence type="ECO:0000256" key="9">
    <source>
        <dbReference type="ARBA" id="ARBA00031306"/>
    </source>
</evidence>
<gene>
    <name evidence="11" type="ORF">KC678_03545</name>
</gene>
<evidence type="ECO:0000256" key="7">
    <source>
        <dbReference type="ARBA" id="ARBA00022827"/>
    </source>
</evidence>
<evidence type="ECO:0000313" key="12">
    <source>
        <dbReference type="Proteomes" id="UP000775877"/>
    </source>
</evidence>
<dbReference type="AlphaFoldDB" id="A0A955RGV5"/>
<comment type="cofactor">
    <cofactor evidence="1">
        <name>Mg(2+)</name>
        <dbReference type="ChEBI" id="CHEBI:18420"/>
    </cofactor>
</comment>
<keyword evidence="4" id="KW-0285">Flavoprotein</keyword>
<dbReference type="PANTHER" id="PTHR30040:SF2">
    <property type="entry name" value="FAD:PROTEIN FMN TRANSFERASE"/>
    <property type="match status" value="1"/>
</dbReference>